<dbReference type="InterPro" id="IPR008271">
    <property type="entry name" value="Ser/Thr_kinase_AS"/>
</dbReference>
<evidence type="ECO:0000256" key="1">
    <source>
        <dbReference type="ARBA" id="ARBA00001917"/>
    </source>
</evidence>
<dbReference type="SMART" id="SM00086">
    <property type="entry name" value="PAC"/>
    <property type="match status" value="2"/>
</dbReference>
<evidence type="ECO:0000256" key="9">
    <source>
        <dbReference type="ARBA" id="ARBA00022777"/>
    </source>
</evidence>
<feature type="binding site" evidence="14">
    <location>
        <position position="794"/>
    </location>
    <ligand>
        <name>ATP</name>
        <dbReference type="ChEBI" id="CHEBI:30616"/>
    </ligand>
</feature>
<dbReference type="Pfam" id="PF13426">
    <property type="entry name" value="PAS_9"/>
    <property type="match status" value="2"/>
</dbReference>
<keyword evidence="10 14" id="KW-0067">ATP-binding</keyword>
<dbReference type="FunFam" id="1.10.510.10:FF:000121">
    <property type="entry name" value="Serine/threonine-protein kinase nrc-2"/>
    <property type="match status" value="1"/>
</dbReference>
<reference evidence="19" key="1">
    <citation type="journal article" date="2014" name="Proc. Natl. Acad. Sci. U.S.A.">
        <title>Horizontal transfer of an adaptive chimeric photoreceptor from bryophytes to ferns.</title>
        <authorList>
            <person name="Li F.W."/>
            <person name="Villarreal J.C."/>
            <person name="Kelly S."/>
            <person name="Rothfels C.J."/>
            <person name="Melkonian M."/>
            <person name="Frangedakis E."/>
            <person name="Ruhsam M."/>
            <person name="Sigel E.M."/>
            <person name="Der J.P."/>
            <person name="Pittermann J."/>
            <person name="Burge D.O."/>
            <person name="Pokorny L."/>
            <person name="Larsson A."/>
            <person name="Chen T."/>
            <person name="Weststrand S."/>
            <person name="Thomas P."/>
            <person name="Carpenter E."/>
            <person name="Zhang Y."/>
            <person name="Tian Z."/>
            <person name="Chen L."/>
            <person name="Yan Z."/>
            <person name="Zhu Y."/>
            <person name="Sun X."/>
            <person name="Wang J."/>
            <person name="Stevenson D.W."/>
            <person name="Crandall-Stotler B.J."/>
            <person name="Shaw A.J."/>
            <person name="Deyholos M.K."/>
            <person name="Soltis D.E."/>
            <person name="Graham S.W."/>
            <person name="Windham M.D."/>
            <person name="Langdale J.A."/>
            <person name="Wong G.K."/>
            <person name="Mathews S."/>
            <person name="Pryer K.M."/>
        </authorList>
    </citation>
    <scope>NUCLEOTIDE SEQUENCE</scope>
</reference>
<dbReference type="Gene3D" id="1.10.510.10">
    <property type="entry name" value="Transferase(Phosphotransferase) domain 1"/>
    <property type="match status" value="1"/>
</dbReference>
<dbReference type="PANTHER" id="PTHR45637">
    <property type="entry name" value="FLIPPASE KINASE 1-RELATED"/>
    <property type="match status" value="1"/>
</dbReference>
<feature type="region of interest" description="Disordered" evidence="15">
    <location>
        <begin position="62"/>
        <end position="107"/>
    </location>
</feature>
<evidence type="ECO:0000313" key="19">
    <source>
        <dbReference type="EMBL" id="AHZ63904.1"/>
    </source>
</evidence>
<dbReference type="EMBL" id="KJ195103">
    <property type="protein sequence ID" value="AHZ63904.1"/>
    <property type="molecule type" value="mRNA"/>
</dbReference>
<feature type="domain" description="PAS" evidence="17">
    <location>
        <begin position="259"/>
        <end position="308"/>
    </location>
</feature>
<gene>
    <name evidence="19" type="primary">PHOT</name>
</gene>
<organism evidence="19">
    <name type="scientific">Coleochaete scutata</name>
    <dbReference type="NCBI Taxonomy" id="3125"/>
    <lineage>
        <taxon>Eukaryota</taxon>
        <taxon>Viridiplantae</taxon>
        <taxon>Streptophyta</taxon>
        <taxon>Coleochaetophyceae</taxon>
        <taxon>Coleochaetales</taxon>
        <taxon>Coleochaetaceae</taxon>
        <taxon>Coleochaete</taxon>
    </lineage>
</organism>
<dbReference type="PROSITE" id="PS50011">
    <property type="entry name" value="PROTEIN_KINASE_DOM"/>
    <property type="match status" value="1"/>
</dbReference>
<feature type="domain" description="PAC" evidence="18">
    <location>
        <begin position="631"/>
        <end position="685"/>
    </location>
</feature>
<evidence type="ECO:0000259" key="16">
    <source>
        <dbReference type="PROSITE" id="PS50011"/>
    </source>
</evidence>
<dbReference type="SUPFAM" id="SSF55785">
    <property type="entry name" value="PYP-like sensor domain (PAS domain)"/>
    <property type="match status" value="2"/>
</dbReference>
<evidence type="ECO:0000259" key="17">
    <source>
        <dbReference type="PROSITE" id="PS50112"/>
    </source>
</evidence>
<dbReference type="EC" id="2.7.11.1" evidence="3"/>
<feature type="region of interest" description="Disordered" evidence="15">
    <location>
        <begin position="139"/>
        <end position="201"/>
    </location>
</feature>
<keyword evidence="5" id="KW-0157">Chromophore</keyword>
<evidence type="ECO:0000256" key="14">
    <source>
        <dbReference type="PROSITE-ProRule" id="PRU10141"/>
    </source>
</evidence>
<dbReference type="SMART" id="SM00220">
    <property type="entry name" value="S_TKc"/>
    <property type="match status" value="1"/>
</dbReference>
<dbReference type="InterPro" id="IPR011009">
    <property type="entry name" value="Kinase-like_dom_sf"/>
</dbReference>
<dbReference type="InterPro" id="IPR001610">
    <property type="entry name" value="PAC"/>
</dbReference>
<keyword evidence="9" id="KW-0418">Kinase</keyword>
<feature type="compositionally biased region" description="Polar residues" evidence="15">
    <location>
        <begin position="93"/>
        <end position="107"/>
    </location>
</feature>
<dbReference type="InterPro" id="IPR000014">
    <property type="entry name" value="PAS"/>
</dbReference>
<keyword evidence="11" id="KW-0675">Receptor</keyword>
<sequence length="1100" mass="120312">MEGASQREQMQKQLDENFGPHLKASRGPSLSAEIEKAGQQETSLPATQLAVGSVRLLNSASRSEITTLSSPHSVLWQGGAGGKSSLTDAKATARSSTSAEYSSDTHTYFGGRTSSSSFSNTPELLSPYGVAPTVRRSMDAPQVSKGGTDAQGKNAVSSSEGIVGDSGRKQLPQLSIQIQSGTRNSGERPGSATSAGSYSEGPGGVSSYFDEGWARYSMKVNDTIGAFQGGGPVKSNSSGASKSNSEASVGGSSRSVPPMADELKDILSTFRQTFVVSDATKSECPIMYASEGFYHLTGYTPDEVIGHNCRFLQGPGTDVKEVAKIRAAIRDGKSYCGRLMNYRKDGTHFWNLLTVAPVKNERGNVIKFIGMQVEVSKFTEGHHGDTTRPNGLPSGLIAYDARAKDRVAPAVSELVDVVSKPHPLLELPPAQPQEGSGLAKLFSSLPPPQQNVPPASELLMNQMPETFPGRPSATVAERKDWGMELDTPRTVEEKKKGRTAAFLTLLGFSGKDASATSTSVGVPTLDLPVVEATPAQESRERDSVETDGGDYIPEARRGMDLATTLERIPKNFVITDPRLDENPIIFASDSFLELTEYSREEVLGRNCRFLQGPDTDPETVKKIREAIRDCRDVTVQLLNYTKSGKPFWNLFHLQAVRDRSGELQYFIGVQLDASLPADREGLKVQIPGSRLSDNTASKGTKIVQETARNIDGAVRELPDANLHPEDLWAGHSVTVLAKPHKNNDASWQAIRGIKTSSGRLGLRHFKPIRPLGAGDTGNVHLVELKGSNCLFAMKAMDKESMISRNKVHRACTERQIISVLDHPFLPTLYASFQTATHVCLITDFCPGGELYSLLEKQPGKIFSEESARFYAAEVLLALEYLHYKGVIYRDLKPENVLLQENGHILLTDFDLSFLTSTSPTVVKRTQPGSRQSKRKDREVNEMIAQPISSSNSFVGTEEYIAPEIINGVGHGSAVDWWAFGVFLYEMLFGRTPFRAKHRQRTFQNILEKDLHFPDRPQVSLAAKQLLRGLLTREPEKRLGSKRGSNELKEHAFFKDISWALIRSRSVPELVVPLKISTPPPIQEAELDWDEKEARTPPAGE</sequence>
<dbReference type="CDD" id="cd00130">
    <property type="entry name" value="PAS"/>
    <property type="match status" value="2"/>
</dbReference>
<evidence type="ECO:0000256" key="15">
    <source>
        <dbReference type="SAM" id="MobiDB-lite"/>
    </source>
</evidence>
<feature type="region of interest" description="Disordered" evidence="15">
    <location>
        <begin position="229"/>
        <end position="258"/>
    </location>
</feature>
<comment type="catalytic activity">
    <reaction evidence="12">
        <text>L-threonyl-[protein] + ATP = O-phospho-L-threonyl-[protein] + ADP + H(+)</text>
        <dbReference type="Rhea" id="RHEA:46608"/>
        <dbReference type="Rhea" id="RHEA-COMP:11060"/>
        <dbReference type="Rhea" id="RHEA-COMP:11605"/>
        <dbReference type="ChEBI" id="CHEBI:15378"/>
        <dbReference type="ChEBI" id="CHEBI:30013"/>
        <dbReference type="ChEBI" id="CHEBI:30616"/>
        <dbReference type="ChEBI" id="CHEBI:61977"/>
        <dbReference type="ChEBI" id="CHEBI:456216"/>
        <dbReference type="EC" id="2.7.11.1"/>
    </reaction>
</comment>
<dbReference type="SUPFAM" id="SSF56112">
    <property type="entry name" value="Protein kinase-like (PK-like)"/>
    <property type="match status" value="1"/>
</dbReference>
<evidence type="ECO:0000256" key="12">
    <source>
        <dbReference type="ARBA" id="ARBA00047899"/>
    </source>
</evidence>
<dbReference type="InterPro" id="IPR000719">
    <property type="entry name" value="Prot_kinase_dom"/>
</dbReference>
<dbReference type="InterPro" id="IPR035965">
    <property type="entry name" value="PAS-like_dom_sf"/>
</dbReference>
<evidence type="ECO:0000256" key="8">
    <source>
        <dbReference type="ARBA" id="ARBA00022741"/>
    </source>
</evidence>
<dbReference type="GO" id="GO:0004674">
    <property type="term" value="F:protein serine/threonine kinase activity"/>
    <property type="evidence" value="ECO:0007669"/>
    <property type="project" value="UniProtKB-KW"/>
</dbReference>
<feature type="domain" description="PAS" evidence="17">
    <location>
        <begin position="557"/>
        <end position="630"/>
    </location>
</feature>
<feature type="compositionally biased region" description="Low complexity" evidence="15">
    <location>
        <begin position="234"/>
        <end position="248"/>
    </location>
</feature>
<dbReference type="PROSITE" id="PS00107">
    <property type="entry name" value="PROTEIN_KINASE_ATP"/>
    <property type="match status" value="1"/>
</dbReference>
<evidence type="ECO:0000256" key="5">
    <source>
        <dbReference type="ARBA" id="ARBA00022543"/>
    </source>
</evidence>
<dbReference type="SMART" id="SM00091">
    <property type="entry name" value="PAS"/>
    <property type="match status" value="2"/>
</dbReference>
<dbReference type="Pfam" id="PF00069">
    <property type="entry name" value="Pkinase"/>
    <property type="match status" value="1"/>
</dbReference>
<dbReference type="PROSITE" id="PS50112">
    <property type="entry name" value="PAS"/>
    <property type="match status" value="2"/>
</dbReference>
<evidence type="ECO:0000256" key="11">
    <source>
        <dbReference type="ARBA" id="ARBA00023170"/>
    </source>
</evidence>
<keyword evidence="4" id="KW-0723">Serine/threonine-protein kinase</keyword>
<dbReference type="AlphaFoldDB" id="A0A059UJK2"/>
<dbReference type="PROSITE" id="PS00108">
    <property type="entry name" value="PROTEIN_KINASE_ST"/>
    <property type="match status" value="1"/>
</dbReference>
<comment type="similarity">
    <text evidence="2">Belongs to the protein kinase superfamily. AGC Ser/Thr protein kinase family.</text>
</comment>
<comment type="catalytic activity">
    <reaction evidence="13">
        <text>L-seryl-[protein] + ATP = O-phospho-L-seryl-[protein] + ADP + H(+)</text>
        <dbReference type="Rhea" id="RHEA:17989"/>
        <dbReference type="Rhea" id="RHEA-COMP:9863"/>
        <dbReference type="Rhea" id="RHEA-COMP:11604"/>
        <dbReference type="ChEBI" id="CHEBI:15378"/>
        <dbReference type="ChEBI" id="CHEBI:29999"/>
        <dbReference type="ChEBI" id="CHEBI:30616"/>
        <dbReference type="ChEBI" id="CHEBI:83421"/>
        <dbReference type="ChEBI" id="CHEBI:456216"/>
        <dbReference type="EC" id="2.7.11.1"/>
    </reaction>
</comment>
<evidence type="ECO:0000259" key="18">
    <source>
        <dbReference type="PROSITE" id="PS50113"/>
    </source>
</evidence>
<dbReference type="FunFam" id="3.30.450.20:FF:000135">
    <property type="entry name" value="Ptaureo1a lov2 domain"/>
    <property type="match status" value="1"/>
</dbReference>
<dbReference type="FunFam" id="3.30.450.20:FF:000036">
    <property type="entry name" value="Putative LOV domain-containing protein"/>
    <property type="match status" value="1"/>
</dbReference>
<dbReference type="Gene3D" id="3.30.450.20">
    <property type="entry name" value="PAS domain"/>
    <property type="match status" value="2"/>
</dbReference>
<keyword evidence="6" id="KW-0716">Sensory transduction</keyword>
<dbReference type="NCBIfam" id="TIGR00229">
    <property type="entry name" value="sensory_box"/>
    <property type="match status" value="2"/>
</dbReference>
<evidence type="ECO:0000256" key="2">
    <source>
        <dbReference type="ARBA" id="ARBA00009903"/>
    </source>
</evidence>
<evidence type="ECO:0000256" key="3">
    <source>
        <dbReference type="ARBA" id="ARBA00012513"/>
    </source>
</evidence>
<evidence type="ECO:0000256" key="4">
    <source>
        <dbReference type="ARBA" id="ARBA00022527"/>
    </source>
</evidence>
<evidence type="ECO:0000256" key="7">
    <source>
        <dbReference type="ARBA" id="ARBA00022679"/>
    </source>
</evidence>
<dbReference type="GO" id="GO:0005524">
    <property type="term" value="F:ATP binding"/>
    <property type="evidence" value="ECO:0007669"/>
    <property type="project" value="UniProtKB-UniRule"/>
</dbReference>
<feature type="region of interest" description="Disordered" evidence="15">
    <location>
        <begin position="532"/>
        <end position="551"/>
    </location>
</feature>
<proteinExistence type="evidence at transcript level"/>
<evidence type="ECO:0000256" key="6">
    <source>
        <dbReference type="ARBA" id="ARBA00022606"/>
    </source>
</evidence>
<feature type="compositionally biased region" description="Polar residues" evidence="15">
    <location>
        <begin position="172"/>
        <end position="184"/>
    </location>
</feature>
<dbReference type="InterPro" id="IPR017441">
    <property type="entry name" value="Protein_kinase_ATP_BS"/>
</dbReference>
<keyword evidence="7" id="KW-0808">Transferase</keyword>
<keyword evidence="5" id="KW-0600">Photoreceptor protein</keyword>
<dbReference type="CDD" id="cd05574">
    <property type="entry name" value="STKc_phototropin_like"/>
    <property type="match status" value="1"/>
</dbReference>
<reference evidence="19" key="2">
    <citation type="submission" date="2014-01" db="EMBL/GenBank/DDBJ databases">
        <authorList>
            <person name="Li F.-W."/>
        </authorList>
    </citation>
    <scope>NUCLEOTIDE SEQUENCE</scope>
</reference>
<evidence type="ECO:0000256" key="10">
    <source>
        <dbReference type="ARBA" id="ARBA00022840"/>
    </source>
</evidence>
<name>A0A059UJK2_COLSC</name>
<accession>A0A059UJK2</accession>
<dbReference type="GO" id="GO:0009882">
    <property type="term" value="F:blue light photoreceptor activity"/>
    <property type="evidence" value="ECO:0007669"/>
    <property type="project" value="UniProtKB-ARBA"/>
</dbReference>
<feature type="domain" description="Protein kinase" evidence="16">
    <location>
        <begin position="765"/>
        <end position="1053"/>
    </location>
</feature>
<evidence type="ECO:0000256" key="13">
    <source>
        <dbReference type="ARBA" id="ARBA00048679"/>
    </source>
</evidence>
<protein>
    <recommendedName>
        <fullName evidence="3">non-specific serine/threonine protein kinase</fullName>
        <ecNumber evidence="3">2.7.11.1</ecNumber>
    </recommendedName>
</protein>
<feature type="domain" description="PAC" evidence="18">
    <location>
        <begin position="333"/>
        <end position="387"/>
    </location>
</feature>
<keyword evidence="8 14" id="KW-0547">Nucleotide-binding</keyword>
<dbReference type="InterPro" id="IPR000700">
    <property type="entry name" value="PAS-assoc_C"/>
</dbReference>
<dbReference type="PROSITE" id="PS50113">
    <property type="entry name" value="PAC"/>
    <property type="match status" value="2"/>
</dbReference>
<dbReference type="Gene3D" id="3.30.200.20">
    <property type="entry name" value="Phosphorylase Kinase, domain 1"/>
    <property type="match status" value="1"/>
</dbReference>
<feature type="compositionally biased region" description="Polar residues" evidence="15">
    <location>
        <begin position="62"/>
        <end position="72"/>
    </location>
</feature>
<feature type="region of interest" description="Disordered" evidence="15">
    <location>
        <begin position="1"/>
        <end position="45"/>
    </location>
</feature>
<comment type="cofactor">
    <cofactor evidence="1">
        <name>FMN</name>
        <dbReference type="ChEBI" id="CHEBI:58210"/>
    </cofactor>
</comment>